<protein>
    <recommendedName>
        <fullName evidence="4">PID domain-containing protein</fullName>
    </recommendedName>
</protein>
<dbReference type="EMBL" id="FN653081">
    <property type="protein sequence ID" value="CBY25085.1"/>
    <property type="molecule type" value="Genomic_DNA"/>
</dbReference>
<feature type="compositionally biased region" description="Polar residues" evidence="3">
    <location>
        <begin position="202"/>
        <end position="218"/>
    </location>
</feature>
<dbReference type="InParanoid" id="E4XN32"/>
<keyword evidence="6" id="KW-1185">Reference proteome</keyword>
<keyword evidence="2" id="KW-0597">Phosphoprotein</keyword>
<feature type="compositionally biased region" description="Basic and acidic residues" evidence="3">
    <location>
        <begin position="377"/>
        <end position="387"/>
    </location>
</feature>
<name>E4XN32_OIKDI</name>
<feature type="compositionally biased region" description="Polar residues" evidence="3">
    <location>
        <begin position="508"/>
        <end position="518"/>
    </location>
</feature>
<dbReference type="Gene3D" id="2.30.29.30">
    <property type="entry name" value="Pleckstrin-homology domain (PH domain)/Phosphotyrosine-binding domain (PTB)"/>
    <property type="match status" value="1"/>
</dbReference>
<dbReference type="Pfam" id="PF00640">
    <property type="entry name" value="PID"/>
    <property type="match status" value="1"/>
</dbReference>
<dbReference type="SMART" id="SM00462">
    <property type="entry name" value="PTB"/>
    <property type="match status" value="1"/>
</dbReference>
<dbReference type="SUPFAM" id="SSF50729">
    <property type="entry name" value="PH domain-like"/>
    <property type="match status" value="1"/>
</dbReference>
<accession>E4XN32</accession>
<dbReference type="PANTHER" id="PTHR47368:SF2">
    <property type="entry name" value="PID DOMAIN-CONTAINING PROTEIN"/>
    <property type="match status" value="1"/>
</dbReference>
<sequence>MSLLHDDRQDGHSHHNASFSRGSGLLKSIRKSFRRRKSKPPALTADAQKPVEWLDDERKVNDGTCEFRVKYLGCAEVAEPRGIHHCEEAVKRHKLRRQRNKPRAVLVISPDAVRLVKEKSKQLILDQSIEKISFCAPDSTYEAAFSYICRDGTTKRWMCYSFSSITKEGERLSNAFGSAFKACFEKKKSLQEAENKIREETSFMSEQPITTKTKTEPSVKTPRSDPGYCEPPKSDDRESSKEEPKKINFEIKSLPRPQAPEELKRQPSFKLFVPNAKNAFKTSSLREDKLQINIEKFRGHQVLNPVPEIESESRKPVQAVQPFRRNMYNSQSIQVMRTSSKPTAQPIREDDPWSSVEEDKPKFPFESAFTAPMPPPAHEEPVADDTRSQTASTAGDRWIESISREVIPLLKTGESGSSVGISTPRLSQRGKTPPVIPARVGFNRFNPSYSSQRMPSSHSAPTGSFTRSYSVRYTGSAGVSSTSSSPNPFQDAPFPDFSSQWEALGQKQAASTLQSSTNEAKKSGPPFLSI</sequence>
<dbReference type="InterPro" id="IPR011993">
    <property type="entry name" value="PH-like_dom_sf"/>
</dbReference>
<evidence type="ECO:0000313" key="5">
    <source>
        <dbReference type="EMBL" id="CBY25085.1"/>
    </source>
</evidence>
<dbReference type="InterPro" id="IPR016698">
    <property type="entry name" value="Numb/numb-like"/>
</dbReference>
<feature type="compositionally biased region" description="Basic and acidic residues" evidence="3">
    <location>
        <begin position="1"/>
        <end position="13"/>
    </location>
</feature>
<proteinExistence type="predicted"/>
<feature type="compositionally biased region" description="Basic and acidic residues" evidence="3">
    <location>
        <begin position="347"/>
        <end position="363"/>
    </location>
</feature>
<evidence type="ECO:0000256" key="2">
    <source>
        <dbReference type="ARBA" id="ARBA00022553"/>
    </source>
</evidence>
<evidence type="ECO:0000256" key="3">
    <source>
        <dbReference type="SAM" id="MobiDB-lite"/>
    </source>
</evidence>
<feature type="region of interest" description="Disordered" evidence="3">
    <location>
        <begin position="305"/>
        <end position="397"/>
    </location>
</feature>
<dbReference type="PROSITE" id="PS01179">
    <property type="entry name" value="PID"/>
    <property type="match status" value="1"/>
</dbReference>
<feature type="compositionally biased region" description="Basic and acidic residues" evidence="3">
    <location>
        <begin position="232"/>
        <end position="249"/>
    </location>
</feature>
<evidence type="ECO:0000256" key="1">
    <source>
        <dbReference type="ARBA" id="ARBA00022473"/>
    </source>
</evidence>
<feature type="region of interest" description="Disordered" evidence="3">
    <location>
        <begin position="413"/>
        <end position="530"/>
    </location>
</feature>
<feature type="domain" description="PID" evidence="4">
    <location>
        <begin position="65"/>
        <end position="187"/>
    </location>
</feature>
<feature type="compositionally biased region" description="Polar residues" evidence="3">
    <location>
        <begin position="445"/>
        <end position="473"/>
    </location>
</feature>
<dbReference type="PANTHER" id="PTHR47368">
    <property type="entry name" value="NUMB"/>
    <property type="match status" value="1"/>
</dbReference>
<reference evidence="5" key="1">
    <citation type="journal article" date="2010" name="Science">
        <title>Plasticity of animal genome architecture unmasked by rapid evolution of a pelagic tunicate.</title>
        <authorList>
            <person name="Denoeud F."/>
            <person name="Henriet S."/>
            <person name="Mungpakdee S."/>
            <person name="Aury J.M."/>
            <person name="Da Silva C."/>
            <person name="Brinkmann H."/>
            <person name="Mikhaleva J."/>
            <person name="Olsen L.C."/>
            <person name="Jubin C."/>
            <person name="Canestro C."/>
            <person name="Bouquet J.M."/>
            <person name="Danks G."/>
            <person name="Poulain J."/>
            <person name="Campsteijn C."/>
            <person name="Adamski M."/>
            <person name="Cross I."/>
            <person name="Yadetie F."/>
            <person name="Muffato M."/>
            <person name="Louis A."/>
            <person name="Butcher S."/>
            <person name="Tsagkogeorga G."/>
            <person name="Konrad A."/>
            <person name="Singh S."/>
            <person name="Jensen M.F."/>
            <person name="Cong E.H."/>
            <person name="Eikeseth-Otteraa H."/>
            <person name="Noel B."/>
            <person name="Anthouard V."/>
            <person name="Porcel B.M."/>
            <person name="Kachouri-Lafond R."/>
            <person name="Nishino A."/>
            <person name="Ugolini M."/>
            <person name="Chourrout P."/>
            <person name="Nishida H."/>
            <person name="Aasland R."/>
            <person name="Huzurbazar S."/>
            <person name="Westhof E."/>
            <person name="Delsuc F."/>
            <person name="Lehrach H."/>
            <person name="Reinhardt R."/>
            <person name="Weissenbach J."/>
            <person name="Roy S.W."/>
            <person name="Artiguenave F."/>
            <person name="Postlethwait J.H."/>
            <person name="Manak J.R."/>
            <person name="Thompson E.M."/>
            <person name="Jaillon O."/>
            <person name="Du Pasquier L."/>
            <person name="Boudinot P."/>
            <person name="Liberles D.A."/>
            <person name="Volff J.N."/>
            <person name="Philippe H."/>
            <person name="Lenhard B."/>
            <person name="Roest Crollius H."/>
            <person name="Wincker P."/>
            <person name="Chourrout D."/>
        </authorList>
    </citation>
    <scope>NUCLEOTIDE SEQUENCE [LARGE SCALE GENOMIC DNA]</scope>
</reference>
<organism evidence="5">
    <name type="scientific">Oikopleura dioica</name>
    <name type="common">Tunicate</name>
    <dbReference type="NCBI Taxonomy" id="34765"/>
    <lineage>
        <taxon>Eukaryota</taxon>
        <taxon>Metazoa</taxon>
        <taxon>Chordata</taxon>
        <taxon>Tunicata</taxon>
        <taxon>Appendicularia</taxon>
        <taxon>Copelata</taxon>
        <taxon>Oikopleuridae</taxon>
        <taxon>Oikopleura</taxon>
    </lineage>
</organism>
<dbReference type="FunCoup" id="E4XN32">
    <property type="interactions" value="43"/>
</dbReference>
<dbReference type="AlphaFoldDB" id="E4XN32"/>
<feature type="region of interest" description="Disordered" evidence="3">
    <location>
        <begin position="1"/>
        <end position="21"/>
    </location>
</feature>
<dbReference type="GO" id="GO:0005737">
    <property type="term" value="C:cytoplasm"/>
    <property type="evidence" value="ECO:0007669"/>
    <property type="project" value="TreeGrafter"/>
</dbReference>
<feature type="compositionally biased region" description="Low complexity" evidence="3">
    <location>
        <begin position="474"/>
        <end position="485"/>
    </location>
</feature>
<feature type="compositionally biased region" description="Polar residues" evidence="3">
    <location>
        <begin position="327"/>
        <end position="343"/>
    </location>
</feature>
<keyword evidence="1" id="KW-0217">Developmental protein</keyword>
<evidence type="ECO:0000259" key="4">
    <source>
        <dbReference type="PROSITE" id="PS01179"/>
    </source>
</evidence>
<dbReference type="Proteomes" id="UP000001307">
    <property type="component" value="Unassembled WGS sequence"/>
</dbReference>
<evidence type="ECO:0000313" key="6">
    <source>
        <dbReference type="Proteomes" id="UP000001307"/>
    </source>
</evidence>
<dbReference type="InterPro" id="IPR006020">
    <property type="entry name" value="PTB/PI_dom"/>
</dbReference>
<feature type="compositionally biased region" description="Polar residues" evidence="3">
    <location>
        <begin position="414"/>
        <end position="430"/>
    </location>
</feature>
<gene>
    <name evidence="5" type="ORF">GSOID_T00015583001</name>
</gene>
<dbReference type="CDD" id="cd01268">
    <property type="entry name" value="PTB_Numb"/>
    <property type="match status" value="1"/>
</dbReference>
<dbReference type="OrthoDB" id="10070446at2759"/>
<feature type="region of interest" description="Disordered" evidence="3">
    <location>
        <begin position="198"/>
        <end position="267"/>
    </location>
</feature>